<dbReference type="CDD" id="cd03784">
    <property type="entry name" value="GT1_Gtf-like"/>
    <property type="match status" value="1"/>
</dbReference>
<sequence>MHLLMVGTTAPSHVYPGLAVIAELVRRGHRVTYAVGERLARLVAPTGADVLAHRSLLPTADEHWPQDVAQARHVFLDEQAAVLPLLEEQARPNAVLYDIGGYAGRVAARRWDVPAVQLSPAYVAWDGYEEDMAEHEAAVAAGPSGRRFAAALREWLDAHGVTDDGEAFVGRPSACVVLVPRVLQPHADRVDPDRYVFAGPCPDPSRLTGWAPPSGDDRPLVYVGLGTAYTDRPDLYRLCLQVLGEDHRVVLASGKVDPADLGPLPRGAVVARVQPQMDVLAHADLFVTHAGMGGAGEALWYGVPTVAVPQAVDQFLNAKTLERIGAGVQLAAVEPAALRSAVAAARACARRARALRDQVRATGGSGPAADAVERLATG</sequence>
<dbReference type="RefSeq" id="WP_211517175.1">
    <property type="nucleotide sequence ID" value="NZ_FNOT01000011.1"/>
</dbReference>
<dbReference type="GO" id="GO:0017000">
    <property type="term" value="P:antibiotic biosynthetic process"/>
    <property type="evidence" value="ECO:0007669"/>
    <property type="project" value="UniProtKB-ARBA"/>
</dbReference>
<name>A0A1H3MT97_9ACTN</name>
<dbReference type="AlphaFoldDB" id="A0A1H3MT97"/>
<keyword evidence="6" id="KW-1185">Reference proteome</keyword>
<dbReference type="STRING" id="1137993.SAMN05660209_03747"/>
<feature type="region of interest" description="Disordered" evidence="3">
    <location>
        <begin position="359"/>
        <end position="378"/>
    </location>
</feature>
<proteinExistence type="inferred from homology"/>
<gene>
    <name evidence="5" type="ORF">SAMN05660209_03747</name>
</gene>
<evidence type="ECO:0000256" key="1">
    <source>
        <dbReference type="ARBA" id="ARBA00009995"/>
    </source>
</evidence>
<keyword evidence="2 5" id="KW-0808">Transferase</keyword>
<evidence type="ECO:0000313" key="5">
    <source>
        <dbReference type="EMBL" id="SDY79415.1"/>
    </source>
</evidence>
<dbReference type="Proteomes" id="UP000198921">
    <property type="component" value="Unassembled WGS sequence"/>
</dbReference>
<dbReference type="GO" id="GO:0016758">
    <property type="term" value="F:hexosyltransferase activity"/>
    <property type="evidence" value="ECO:0007669"/>
    <property type="project" value="InterPro"/>
</dbReference>
<reference evidence="6" key="1">
    <citation type="submission" date="2016-10" db="EMBL/GenBank/DDBJ databases">
        <authorList>
            <person name="Varghese N."/>
            <person name="Submissions S."/>
        </authorList>
    </citation>
    <scope>NUCLEOTIDE SEQUENCE [LARGE SCALE GENOMIC DNA]</scope>
    <source>
        <strain evidence="6">DSM 45422</strain>
    </source>
</reference>
<organism evidence="5 6">
    <name type="scientific">Geodermatophilus africanus</name>
    <dbReference type="NCBI Taxonomy" id="1137993"/>
    <lineage>
        <taxon>Bacteria</taxon>
        <taxon>Bacillati</taxon>
        <taxon>Actinomycetota</taxon>
        <taxon>Actinomycetes</taxon>
        <taxon>Geodermatophilales</taxon>
        <taxon>Geodermatophilaceae</taxon>
        <taxon>Geodermatophilus</taxon>
    </lineage>
</organism>
<dbReference type="GO" id="GO:0008194">
    <property type="term" value="F:UDP-glycosyltransferase activity"/>
    <property type="evidence" value="ECO:0007669"/>
    <property type="project" value="InterPro"/>
</dbReference>
<dbReference type="NCBIfam" id="TIGR01426">
    <property type="entry name" value="MGT"/>
    <property type="match status" value="1"/>
</dbReference>
<dbReference type="Gene3D" id="3.40.50.2000">
    <property type="entry name" value="Glycogen Phosphorylase B"/>
    <property type="match status" value="2"/>
</dbReference>
<evidence type="ECO:0000256" key="2">
    <source>
        <dbReference type="ARBA" id="ARBA00022679"/>
    </source>
</evidence>
<feature type="domain" description="Erythromycin biosynthesis protein CIII-like C-terminal" evidence="4">
    <location>
        <begin position="245"/>
        <end position="345"/>
    </location>
</feature>
<protein>
    <submittedName>
        <fullName evidence="5">Glycosyltransferase, MGT family</fullName>
    </submittedName>
</protein>
<evidence type="ECO:0000256" key="3">
    <source>
        <dbReference type="SAM" id="MobiDB-lite"/>
    </source>
</evidence>
<dbReference type="Pfam" id="PF06722">
    <property type="entry name" value="EryCIII-like_C"/>
    <property type="match status" value="1"/>
</dbReference>
<dbReference type="InterPro" id="IPR006326">
    <property type="entry name" value="UDPGT_MGT-like"/>
</dbReference>
<comment type="similarity">
    <text evidence="1">Belongs to the UDP-glycosyltransferase family.</text>
</comment>
<evidence type="ECO:0000313" key="6">
    <source>
        <dbReference type="Proteomes" id="UP000198921"/>
    </source>
</evidence>
<dbReference type="SUPFAM" id="SSF53756">
    <property type="entry name" value="UDP-Glycosyltransferase/glycogen phosphorylase"/>
    <property type="match status" value="1"/>
</dbReference>
<dbReference type="InterPro" id="IPR002213">
    <property type="entry name" value="UDP_glucos_trans"/>
</dbReference>
<dbReference type="InterPro" id="IPR050426">
    <property type="entry name" value="Glycosyltransferase_28"/>
</dbReference>
<dbReference type="InterPro" id="IPR010610">
    <property type="entry name" value="EryCIII-like_C"/>
</dbReference>
<dbReference type="EMBL" id="FNOT01000011">
    <property type="protein sequence ID" value="SDY79415.1"/>
    <property type="molecule type" value="Genomic_DNA"/>
</dbReference>
<evidence type="ECO:0000259" key="4">
    <source>
        <dbReference type="Pfam" id="PF06722"/>
    </source>
</evidence>
<dbReference type="PANTHER" id="PTHR48050">
    <property type="entry name" value="STEROL 3-BETA-GLUCOSYLTRANSFERASE"/>
    <property type="match status" value="1"/>
</dbReference>
<dbReference type="PANTHER" id="PTHR48050:SF13">
    <property type="entry name" value="STEROL 3-BETA-GLUCOSYLTRANSFERASE UGT80A2"/>
    <property type="match status" value="1"/>
</dbReference>
<accession>A0A1H3MT97</accession>